<proteinExistence type="predicted"/>
<evidence type="ECO:0000313" key="1">
    <source>
        <dbReference type="EMBL" id="RLV62230.1"/>
    </source>
</evidence>
<reference evidence="1 2" key="1">
    <citation type="journal article" date="2018" name="Proc. R. Soc. B">
        <title>A non-coding region near Follistatin controls head colour polymorphism in the Gouldian finch.</title>
        <authorList>
            <person name="Toomey M.B."/>
            <person name="Marques C.I."/>
            <person name="Andrade P."/>
            <person name="Araujo P.M."/>
            <person name="Sabatino S."/>
            <person name="Gazda M.A."/>
            <person name="Afonso S."/>
            <person name="Lopes R.J."/>
            <person name="Corbo J.C."/>
            <person name="Carneiro M."/>
        </authorList>
    </citation>
    <scope>NUCLEOTIDE SEQUENCE [LARGE SCALE GENOMIC DNA]</scope>
    <source>
        <strain evidence="1">Red01</strain>
        <tissue evidence="1">Muscle</tissue>
    </source>
</reference>
<organism evidence="1 2">
    <name type="scientific">Chloebia gouldiae</name>
    <name type="common">Gouldian finch</name>
    <name type="synonym">Erythrura gouldiae</name>
    <dbReference type="NCBI Taxonomy" id="44316"/>
    <lineage>
        <taxon>Eukaryota</taxon>
        <taxon>Metazoa</taxon>
        <taxon>Chordata</taxon>
        <taxon>Craniata</taxon>
        <taxon>Vertebrata</taxon>
        <taxon>Euteleostomi</taxon>
        <taxon>Archelosauria</taxon>
        <taxon>Archosauria</taxon>
        <taxon>Dinosauria</taxon>
        <taxon>Saurischia</taxon>
        <taxon>Theropoda</taxon>
        <taxon>Coelurosauria</taxon>
        <taxon>Aves</taxon>
        <taxon>Neognathae</taxon>
        <taxon>Neoaves</taxon>
        <taxon>Telluraves</taxon>
        <taxon>Australaves</taxon>
        <taxon>Passeriformes</taxon>
        <taxon>Passeroidea</taxon>
        <taxon>Passeridae</taxon>
        <taxon>Chloebia</taxon>
    </lineage>
</organism>
<accession>A0A3L8Q4H8</accession>
<sequence>MDRCTQVYLRCIQVLPGASQVTPGALQPPFVVTLDEVELIHFERVHPGVPRCISGVSQVTPGVFQPPFVVTLDEVELIHFERVHPGVPRCNPGVSQVYLRCIQVLPGVSQVTPGAFQPPFVVTLDEVELIHFERVHPGVPRCIPGVSQVYL</sequence>
<dbReference type="EMBL" id="QUSF01009496">
    <property type="protein sequence ID" value="RLV62230.1"/>
    <property type="molecule type" value="Genomic_DNA"/>
</dbReference>
<dbReference type="Proteomes" id="UP000276834">
    <property type="component" value="Unassembled WGS sequence"/>
</dbReference>
<protein>
    <submittedName>
        <fullName evidence="1">Uncharacterized protein</fullName>
    </submittedName>
</protein>
<keyword evidence="2" id="KW-1185">Reference proteome</keyword>
<dbReference type="AlphaFoldDB" id="A0A3L8Q4H8"/>
<dbReference type="OrthoDB" id="10251642at2759"/>
<name>A0A3L8Q4H8_CHLGU</name>
<feature type="non-terminal residue" evidence="1">
    <location>
        <position position="151"/>
    </location>
</feature>
<evidence type="ECO:0000313" key="2">
    <source>
        <dbReference type="Proteomes" id="UP000276834"/>
    </source>
</evidence>
<gene>
    <name evidence="1" type="ORF">DV515_00019532</name>
</gene>
<comment type="caution">
    <text evidence="1">The sequence shown here is derived from an EMBL/GenBank/DDBJ whole genome shotgun (WGS) entry which is preliminary data.</text>
</comment>